<reference evidence="2 3" key="1">
    <citation type="submission" date="2007-06" db="EMBL/GenBank/DDBJ databases">
        <authorList>
            <person name="Shimkets L."/>
            <person name="Ferriera S."/>
            <person name="Johnson J."/>
            <person name="Kravitz S."/>
            <person name="Beeson K."/>
            <person name="Sutton G."/>
            <person name="Rogers Y.-H."/>
            <person name="Friedman R."/>
            <person name="Frazier M."/>
            <person name="Venter J.C."/>
        </authorList>
    </citation>
    <scope>NUCLEOTIDE SEQUENCE [LARGE SCALE GENOMIC DNA]</scope>
    <source>
        <strain evidence="2 3">SIR-1</strain>
    </source>
</reference>
<organism evidence="2 3">
    <name type="scientific">Plesiocystis pacifica SIR-1</name>
    <dbReference type="NCBI Taxonomy" id="391625"/>
    <lineage>
        <taxon>Bacteria</taxon>
        <taxon>Pseudomonadati</taxon>
        <taxon>Myxococcota</taxon>
        <taxon>Polyangia</taxon>
        <taxon>Nannocystales</taxon>
        <taxon>Nannocystaceae</taxon>
        <taxon>Plesiocystis</taxon>
    </lineage>
</organism>
<evidence type="ECO:0000313" key="3">
    <source>
        <dbReference type="Proteomes" id="UP000005801"/>
    </source>
</evidence>
<dbReference type="Pfam" id="PF03548">
    <property type="entry name" value="LolA"/>
    <property type="match status" value="1"/>
</dbReference>
<sequence length="255" mass="28535">MNAPIAFLLSLTLLGPGLGFGFGPGSVAELLGVQGPESAPAETKKKAPKAKEPAWRPDNASEVLVLVQSFYDSADDLEAKFKQVYWNPTYGESRKTGGKLKLKKPGNMVWDYNDGQDADYYSNGTNLWMVEHDTRQVIKTDIEGNSEVNAALKFLFGGQKLLKEFQVRYAKADKVERYGDADHYVLQLRPKKDNKHYKGLLLIVHASTGRVDKFVVYNTDGSSNFFQLRGIKTNVGLNDKLFDFKVPRGYVETEE</sequence>
<dbReference type="Gene3D" id="2.50.20.10">
    <property type="entry name" value="Lipoprotein localisation LolA/LolB/LppX"/>
    <property type="match status" value="1"/>
</dbReference>
<accession>A6G5D5</accession>
<dbReference type="PANTHER" id="PTHR35869:SF1">
    <property type="entry name" value="OUTER-MEMBRANE LIPOPROTEIN CARRIER PROTEIN"/>
    <property type="match status" value="1"/>
</dbReference>
<dbReference type="OrthoDB" id="9785727at2"/>
<comment type="caution">
    <text evidence="2">The sequence shown here is derived from an EMBL/GenBank/DDBJ whole genome shotgun (WGS) entry which is preliminary data.</text>
</comment>
<dbReference type="InterPro" id="IPR029046">
    <property type="entry name" value="LolA/LolB/LppX"/>
</dbReference>
<proteinExistence type="predicted"/>
<evidence type="ECO:0000313" key="2">
    <source>
        <dbReference type="EMBL" id="EDM78878.1"/>
    </source>
</evidence>
<dbReference type="SUPFAM" id="SSF89392">
    <property type="entry name" value="Prokaryotic lipoproteins and lipoprotein localization factors"/>
    <property type="match status" value="1"/>
</dbReference>
<gene>
    <name evidence="2" type="ORF">PPSIR1_03378</name>
</gene>
<keyword evidence="1" id="KW-0732">Signal</keyword>
<dbReference type="Proteomes" id="UP000005801">
    <property type="component" value="Unassembled WGS sequence"/>
</dbReference>
<dbReference type="EMBL" id="ABCS01000025">
    <property type="protein sequence ID" value="EDM78878.1"/>
    <property type="molecule type" value="Genomic_DNA"/>
</dbReference>
<dbReference type="PANTHER" id="PTHR35869">
    <property type="entry name" value="OUTER-MEMBRANE LIPOPROTEIN CARRIER PROTEIN"/>
    <property type="match status" value="1"/>
</dbReference>
<dbReference type="eggNOG" id="COG2834">
    <property type="taxonomic scope" value="Bacteria"/>
</dbReference>
<dbReference type="AlphaFoldDB" id="A6G5D5"/>
<name>A6G5D5_9BACT</name>
<dbReference type="InterPro" id="IPR004564">
    <property type="entry name" value="OM_lipoprot_carrier_LolA-like"/>
</dbReference>
<dbReference type="STRING" id="391625.PPSIR1_03378"/>
<keyword evidence="2" id="KW-0449">Lipoprotein</keyword>
<dbReference type="RefSeq" id="WP_006971934.1">
    <property type="nucleotide sequence ID" value="NZ_ABCS01000025.1"/>
</dbReference>
<protein>
    <submittedName>
        <fullName evidence="2">Outer membrane lipoprotein carrier protein LolA</fullName>
    </submittedName>
</protein>
<dbReference type="CDD" id="cd16325">
    <property type="entry name" value="LolA"/>
    <property type="match status" value="1"/>
</dbReference>
<evidence type="ECO:0000256" key="1">
    <source>
        <dbReference type="ARBA" id="ARBA00022729"/>
    </source>
</evidence>
<keyword evidence="3" id="KW-1185">Reference proteome</keyword>